<evidence type="ECO:0000256" key="1">
    <source>
        <dbReference type="SAM" id="Phobius"/>
    </source>
</evidence>
<gene>
    <name evidence="2" type="ORF">H1164_17250</name>
</gene>
<name>A0A7W1XDC0_9BACL</name>
<dbReference type="AlphaFoldDB" id="A0A7W1XDC0"/>
<reference evidence="2 3" key="1">
    <citation type="submission" date="2020-07" db="EMBL/GenBank/DDBJ databases">
        <authorList>
            <person name="Feng H."/>
        </authorList>
    </citation>
    <scope>NUCLEOTIDE SEQUENCE [LARGE SCALE GENOMIC DNA]</scope>
    <source>
        <strain evidence="3">s-11</strain>
    </source>
</reference>
<keyword evidence="1" id="KW-1133">Transmembrane helix</keyword>
<organism evidence="2 3">
    <name type="scientific">Thermoactinomyces daqus</name>
    <dbReference type="NCBI Taxonomy" id="1329516"/>
    <lineage>
        <taxon>Bacteria</taxon>
        <taxon>Bacillati</taxon>
        <taxon>Bacillota</taxon>
        <taxon>Bacilli</taxon>
        <taxon>Bacillales</taxon>
        <taxon>Thermoactinomycetaceae</taxon>
        <taxon>Thermoactinomyces</taxon>
    </lineage>
</organism>
<sequence length="156" mass="17522">MNQYFYRFVIVFLLTLVGFGMLGGGQVFASGGSFDVPHVNDHFEKVQQGPEPQKVDGSWDWVPEPIAKAVNWTKEKVSSGWNWLKQTADREWEKAKQGDWLDGILALILTTLIVRISFKVGILRGLWDTVKGIGYMIVHPIETIKGIVSAIYLAPC</sequence>
<dbReference type="Proteomes" id="UP000530514">
    <property type="component" value="Unassembled WGS sequence"/>
</dbReference>
<comment type="caution">
    <text evidence="2">The sequence shown here is derived from an EMBL/GenBank/DDBJ whole genome shotgun (WGS) entry which is preliminary data.</text>
</comment>
<dbReference type="OrthoDB" id="3008874at2"/>
<evidence type="ECO:0000313" key="3">
    <source>
        <dbReference type="Proteomes" id="UP000530514"/>
    </source>
</evidence>
<keyword evidence="3" id="KW-1185">Reference proteome</keyword>
<accession>A0A7W1XDC0</accession>
<evidence type="ECO:0000313" key="2">
    <source>
        <dbReference type="EMBL" id="MBA4544577.1"/>
    </source>
</evidence>
<keyword evidence="1" id="KW-0472">Membrane</keyword>
<dbReference type="RefSeq" id="WP_152568506.1">
    <property type="nucleotide sequence ID" value="NZ_JACEIP010000047.1"/>
</dbReference>
<protein>
    <submittedName>
        <fullName evidence="2">Uncharacterized protein</fullName>
    </submittedName>
</protein>
<feature type="transmembrane region" description="Helical" evidence="1">
    <location>
        <begin position="100"/>
        <end position="118"/>
    </location>
</feature>
<proteinExistence type="predicted"/>
<keyword evidence="1" id="KW-0812">Transmembrane</keyword>
<dbReference type="EMBL" id="JACEIP010000047">
    <property type="protein sequence ID" value="MBA4544577.1"/>
    <property type="molecule type" value="Genomic_DNA"/>
</dbReference>